<evidence type="ECO:0000256" key="13">
    <source>
        <dbReference type="ARBA" id="ARBA00033450"/>
    </source>
</evidence>
<keyword evidence="9" id="KW-0862">Zinc</keyword>
<evidence type="ECO:0000256" key="15">
    <source>
        <dbReference type="SAM" id="SignalP"/>
    </source>
</evidence>
<keyword evidence="8" id="KW-0378">Hydrolase</keyword>
<evidence type="ECO:0000256" key="4">
    <source>
        <dbReference type="ARBA" id="ARBA00012449"/>
    </source>
</evidence>
<dbReference type="EC" id="3.4.24.55" evidence="4"/>
<dbReference type="InterPro" id="IPR054734">
    <property type="entry name" value="PqqF-like_C_4"/>
</dbReference>
<dbReference type="PANTHER" id="PTHR43690:SF18">
    <property type="entry name" value="INSULIN-DEGRADING ENZYME-RELATED"/>
    <property type="match status" value="1"/>
</dbReference>
<evidence type="ECO:0000256" key="10">
    <source>
        <dbReference type="ARBA" id="ARBA00023049"/>
    </source>
</evidence>
<keyword evidence="6" id="KW-0645">Protease</keyword>
<comment type="function">
    <text evidence="2">Endopeptidase that degrades small peptides of less than 7 kDa, such as glucagon and insulin.</text>
</comment>
<dbReference type="InterPro" id="IPR011249">
    <property type="entry name" value="Metalloenz_LuxS/M16"/>
</dbReference>
<evidence type="ECO:0000259" key="17">
    <source>
        <dbReference type="Pfam" id="PF05193"/>
    </source>
</evidence>
<proteinExistence type="inferred from homology"/>
<dbReference type="InterPro" id="IPR011765">
    <property type="entry name" value="Pept_M16_N"/>
</dbReference>
<protein>
    <recommendedName>
        <fullName evidence="5">Protease 3</fullName>
        <ecNumber evidence="4">3.4.24.55</ecNumber>
    </recommendedName>
    <alternativeName>
        <fullName evidence="13">Pitrilysin</fullName>
    </alternativeName>
    <alternativeName>
        <fullName evidence="12">Protease III</fullName>
    </alternativeName>
    <alternativeName>
        <fullName evidence="11">Protease pi</fullName>
    </alternativeName>
</protein>
<evidence type="ECO:0000256" key="2">
    <source>
        <dbReference type="ARBA" id="ARBA00002184"/>
    </source>
</evidence>
<evidence type="ECO:0000256" key="8">
    <source>
        <dbReference type="ARBA" id="ARBA00022801"/>
    </source>
</evidence>
<comment type="similarity">
    <text evidence="3 14">Belongs to the peptidase M16 family.</text>
</comment>
<feature type="signal peptide" evidence="15">
    <location>
        <begin position="1"/>
        <end position="23"/>
    </location>
</feature>
<sequence>MSRINPRLNLRAFLCSISLAALTACSSLPQGPQPVKSPNDDYQYRLLTLNNQLQVLLISDPGAPKAAAALDVRIGSGDNPKGRAGMAHFLEHMLFLGTDKYPDSGEYQRFIAEHGGSHNAYTSFGNTNYFFDINADYLPEALDRFAQFFIAPRFDVAYVDREKNAVEAEYQMGLKSDERRELDVLQEVMNPEHPYSQFSVGTLETLADRPDATIRDDMVAFYNTHYSSNIMRLAVLGSQSLDELEALVRPLYSQVVNRDLPREVIEAPLIEPARLPLMVELQPLATQRTMTVSFPIPDYRDEYRVKPGIYVGNLIGHEGEGSLFSRLKEEGLAESLGAGEGFAWDGGALFSLGLTLTEQGAAQPERILQLVFAYADMLRKEGPQEWMYREQSRLAELSFRFREQSSPMGYVSALASGMQHYQASDILRGPYLMEDYEAAMLAELLEYIRPENALVMFSDQAVEGDEVSQYYQVAYSQKPLAPMPAPSDADVLGTMRLPAPNEFIAENVALVALPEALPAIPVVAFEAERQRIWYMPDAEFRVPRGVTYINFRSPAVGVSAAQAARVALYTALLTDRLNEFAYPAQLAGMSFSFSKNAEGISLRLGGYTDKQQLLLQRLLEQAQATDYSAQRFDNIRKDMIRALENSVAKRPSSQVVDDLNEALKYNSWGEQVLIEALQATQLADLDAYIAGFWKEASAEALIFGNYPEARVAEVSALLDGVLDAGPAPALPPRRILKLAPSESIQFPVSIPHDDAVVAWYLQGNGDTWNDRAMTALTAQIISSGFFDQLRTEQQLGYVVGAYNYPREQVPGLLLLVQSPSADAAAVALAMQAFMTGVTPLLELEQFKRHKAALISDILRPDKNLAERAEHYWRSIARKEYDFAGRETMAAAVEAITLQDWTSYYADVFIAQRHALQVVAPGRRGKLPEGRFEVVESAAAIKRDHATYLAD</sequence>
<name>A0ABT3T5N5_9GAMM</name>
<keyword evidence="21" id="KW-1185">Reference proteome</keyword>
<keyword evidence="15" id="KW-0732">Signal</keyword>
<keyword evidence="7" id="KW-0479">Metal-binding</keyword>
<evidence type="ECO:0000256" key="12">
    <source>
        <dbReference type="ARBA" id="ARBA00031184"/>
    </source>
</evidence>
<evidence type="ECO:0000313" key="21">
    <source>
        <dbReference type="Proteomes" id="UP001143304"/>
    </source>
</evidence>
<evidence type="ECO:0000313" key="20">
    <source>
        <dbReference type="EMBL" id="MCX2977591.1"/>
    </source>
</evidence>
<feature type="domain" description="Peptidase M16 C-terminal" evidence="17">
    <location>
        <begin position="215"/>
        <end position="386"/>
    </location>
</feature>
<feature type="chain" id="PRO_5047019244" description="Protease 3" evidence="15">
    <location>
        <begin position="24"/>
        <end position="950"/>
    </location>
</feature>
<evidence type="ECO:0000256" key="6">
    <source>
        <dbReference type="ARBA" id="ARBA00022670"/>
    </source>
</evidence>
<dbReference type="Proteomes" id="UP001143304">
    <property type="component" value="Unassembled WGS sequence"/>
</dbReference>
<dbReference type="Pfam" id="PF22456">
    <property type="entry name" value="PqqF-like_C_4"/>
    <property type="match status" value="1"/>
</dbReference>
<dbReference type="EMBL" id="SHNO01000001">
    <property type="protein sequence ID" value="MCX2977591.1"/>
    <property type="molecule type" value="Genomic_DNA"/>
</dbReference>
<evidence type="ECO:0000259" key="18">
    <source>
        <dbReference type="Pfam" id="PF16187"/>
    </source>
</evidence>
<keyword evidence="10" id="KW-0482">Metalloprotease</keyword>
<dbReference type="RefSeq" id="WP_279249304.1">
    <property type="nucleotide sequence ID" value="NZ_SHNO01000001.1"/>
</dbReference>
<evidence type="ECO:0000256" key="9">
    <source>
        <dbReference type="ARBA" id="ARBA00022833"/>
    </source>
</evidence>
<evidence type="ECO:0000259" key="19">
    <source>
        <dbReference type="Pfam" id="PF22456"/>
    </source>
</evidence>
<dbReference type="InterPro" id="IPR050626">
    <property type="entry name" value="Peptidase_M16"/>
</dbReference>
<dbReference type="InterPro" id="IPR032632">
    <property type="entry name" value="Peptidase_M16_M"/>
</dbReference>
<reference evidence="20" key="1">
    <citation type="submission" date="2019-02" db="EMBL/GenBank/DDBJ databases">
        <authorList>
            <person name="Li S.-H."/>
        </authorList>
    </citation>
    <scope>NUCLEOTIDE SEQUENCE</scope>
    <source>
        <strain evidence="20">IMCC11814</strain>
    </source>
</reference>
<evidence type="ECO:0000259" key="16">
    <source>
        <dbReference type="Pfam" id="PF00675"/>
    </source>
</evidence>
<organism evidence="20 21">
    <name type="scientific">Candidatus Marimicrobium litorale</name>
    <dbReference type="NCBI Taxonomy" id="2518991"/>
    <lineage>
        <taxon>Bacteria</taxon>
        <taxon>Pseudomonadati</taxon>
        <taxon>Pseudomonadota</taxon>
        <taxon>Gammaproteobacteria</taxon>
        <taxon>Cellvibrionales</taxon>
        <taxon>Halieaceae</taxon>
        <taxon>Marimicrobium</taxon>
    </lineage>
</organism>
<evidence type="ECO:0000256" key="11">
    <source>
        <dbReference type="ARBA" id="ARBA00029597"/>
    </source>
</evidence>
<feature type="domain" description="Coenzyme PQQ synthesis protein F-like C-terminal lobe" evidence="19">
    <location>
        <begin position="776"/>
        <end position="872"/>
    </location>
</feature>
<dbReference type="PROSITE" id="PS51257">
    <property type="entry name" value="PROKAR_LIPOPROTEIN"/>
    <property type="match status" value="1"/>
</dbReference>
<feature type="domain" description="Peptidase M16 middle/third" evidence="18">
    <location>
        <begin position="399"/>
        <end position="675"/>
    </location>
</feature>
<comment type="cofactor">
    <cofactor evidence="1">
        <name>Zn(2+)</name>
        <dbReference type="ChEBI" id="CHEBI:29105"/>
    </cofactor>
</comment>
<dbReference type="Pfam" id="PF00675">
    <property type="entry name" value="Peptidase_M16"/>
    <property type="match status" value="1"/>
</dbReference>
<feature type="domain" description="Peptidase M16 N-terminal" evidence="16">
    <location>
        <begin position="55"/>
        <end position="189"/>
    </location>
</feature>
<dbReference type="Pfam" id="PF16187">
    <property type="entry name" value="Peptidase_M16_M"/>
    <property type="match status" value="1"/>
</dbReference>
<dbReference type="PANTHER" id="PTHR43690">
    <property type="entry name" value="NARDILYSIN"/>
    <property type="match status" value="1"/>
</dbReference>
<gene>
    <name evidence="20" type="ORF">EYC82_09520</name>
</gene>
<evidence type="ECO:0000256" key="7">
    <source>
        <dbReference type="ARBA" id="ARBA00022723"/>
    </source>
</evidence>
<dbReference type="PROSITE" id="PS00143">
    <property type="entry name" value="INSULINASE"/>
    <property type="match status" value="1"/>
</dbReference>
<dbReference type="Gene3D" id="3.30.830.10">
    <property type="entry name" value="Metalloenzyme, LuxS/M16 peptidase-like"/>
    <property type="match status" value="4"/>
</dbReference>
<dbReference type="SUPFAM" id="SSF63411">
    <property type="entry name" value="LuxS/MPP-like metallohydrolase"/>
    <property type="match status" value="4"/>
</dbReference>
<dbReference type="Pfam" id="PF05193">
    <property type="entry name" value="Peptidase_M16_C"/>
    <property type="match status" value="1"/>
</dbReference>
<evidence type="ECO:0000256" key="3">
    <source>
        <dbReference type="ARBA" id="ARBA00007261"/>
    </source>
</evidence>
<comment type="caution">
    <text evidence="20">The sequence shown here is derived from an EMBL/GenBank/DDBJ whole genome shotgun (WGS) entry which is preliminary data.</text>
</comment>
<dbReference type="InterPro" id="IPR007863">
    <property type="entry name" value="Peptidase_M16_C"/>
</dbReference>
<dbReference type="InterPro" id="IPR001431">
    <property type="entry name" value="Pept_M16_Zn_BS"/>
</dbReference>
<accession>A0ABT3T5N5</accession>
<evidence type="ECO:0000256" key="5">
    <source>
        <dbReference type="ARBA" id="ARBA00017565"/>
    </source>
</evidence>
<evidence type="ECO:0000256" key="14">
    <source>
        <dbReference type="RuleBase" id="RU004447"/>
    </source>
</evidence>
<evidence type="ECO:0000256" key="1">
    <source>
        <dbReference type="ARBA" id="ARBA00001947"/>
    </source>
</evidence>